<dbReference type="Gene3D" id="3.90.550.10">
    <property type="entry name" value="Spore Coat Polysaccharide Biosynthesis Protein SpsA, Chain A"/>
    <property type="match status" value="1"/>
</dbReference>
<dbReference type="AlphaFoldDB" id="M7PQI5"/>
<dbReference type="CDD" id="cd06422">
    <property type="entry name" value="NTP_transferase_like_1"/>
    <property type="match status" value="1"/>
</dbReference>
<dbReference type="OrthoDB" id="9788272at2"/>
<dbReference type="PATRIC" id="fig|1286106.3.peg.1769"/>
<dbReference type="SUPFAM" id="SSF53448">
    <property type="entry name" value="Nucleotide-diphospho-sugar transferases"/>
    <property type="match status" value="1"/>
</dbReference>
<dbReference type="RefSeq" id="WP_009726739.1">
    <property type="nucleotide sequence ID" value="NZ_APHR01000045.1"/>
</dbReference>
<evidence type="ECO:0000259" key="3">
    <source>
        <dbReference type="Pfam" id="PF00483"/>
    </source>
</evidence>
<dbReference type="InterPro" id="IPR005835">
    <property type="entry name" value="NTP_transferase_dom"/>
</dbReference>
<dbReference type="Pfam" id="PF00483">
    <property type="entry name" value="NTP_transferase"/>
    <property type="match status" value="1"/>
</dbReference>
<gene>
    <name evidence="4" type="ORF">MPL1_08823</name>
</gene>
<dbReference type="Proteomes" id="UP000012019">
    <property type="component" value="Unassembled WGS sequence"/>
</dbReference>
<dbReference type="eggNOG" id="COG1208">
    <property type="taxonomic scope" value="Bacteria"/>
</dbReference>
<evidence type="ECO:0000313" key="5">
    <source>
        <dbReference type="Proteomes" id="UP000012019"/>
    </source>
</evidence>
<accession>M7PQI5</accession>
<proteinExistence type="predicted"/>
<dbReference type="NCBIfam" id="NF045761">
    <property type="entry name" value="NAMPUrTaseMurU"/>
    <property type="match status" value="1"/>
</dbReference>
<organism evidence="4 5">
    <name type="scientific">Methylophaga lonarensis MPL</name>
    <dbReference type="NCBI Taxonomy" id="1286106"/>
    <lineage>
        <taxon>Bacteria</taxon>
        <taxon>Pseudomonadati</taxon>
        <taxon>Pseudomonadota</taxon>
        <taxon>Gammaproteobacteria</taxon>
        <taxon>Thiotrichales</taxon>
        <taxon>Piscirickettsiaceae</taxon>
        <taxon>Methylophaga</taxon>
    </lineage>
</organism>
<feature type="domain" description="Nucleotidyl transferase" evidence="3">
    <location>
        <begin position="2"/>
        <end position="137"/>
    </location>
</feature>
<dbReference type="InterPro" id="IPR054790">
    <property type="entry name" value="MurU"/>
</dbReference>
<keyword evidence="2" id="KW-0548">Nucleotidyltransferase</keyword>
<evidence type="ECO:0000256" key="1">
    <source>
        <dbReference type="ARBA" id="ARBA00022679"/>
    </source>
</evidence>
<evidence type="ECO:0000256" key="2">
    <source>
        <dbReference type="ARBA" id="ARBA00022695"/>
    </source>
</evidence>
<keyword evidence="5" id="KW-1185">Reference proteome</keyword>
<dbReference type="STRING" id="1286106.MPL1_08823"/>
<name>M7PQI5_9GAMM</name>
<keyword evidence="1 4" id="KW-0808">Transferase</keyword>
<dbReference type="InterPro" id="IPR029044">
    <property type="entry name" value="Nucleotide-diphossugar_trans"/>
</dbReference>
<dbReference type="EMBL" id="APHR01000045">
    <property type="protein sequence ID" value="EMR12709.1"/>
    <property type="molecule type" value="Genomic_DNA"/>
</dbReference>
<comment type="caution">
    <text evidence="4">The sequence shown here is derived from an EMBL/GenBank/DDBJ whole genome shotgun (WGS) entry which is preliminary data.</text>
</comment>
<dbReference type="GO" id="GO:0016779">
    <property type="term" value="F:nucleotidyltransferase activity"/>
    <property type="evidence" value="ECO:0007669"/>
    <property type="project" value="UniProtKB-KW"/>
</dbReference>
<sequence length="222" mass="24406">MKAMILCAGRGERLRPLTDHTPKPLLQAGPERIVEYTINALAKAGLTQLVINTAHLSEQFPRLLGDGSRYGVQIDYLVEGEQGLETAGGIINALPLLGSAPFIVVNGDIWTDYPFQQLISHDLGDALCHLVMVNNPAHNPEGDFAINKQRQLIVADQDRLTFSGIGLYHPDLFQSLPTGKRALKPIFLDAIERACITAEHYSGQWSDIGTQERLAELTKLKT</sequence>
<dbReference type="PANTHER" id="PTHR43584">
    <property type="entry name" value="NUCLEOTIDYL TRANSFERASE"/>
    <property type="match status" value="1"/>
</dbReference>
<evidence type="ECO:0000313" key="4">
    <source>
        <dbReference type="EMBL" id="EMR12709.1"/>
    </source>
</evidence>
<reference evidence="4 5" key="1">
    <citation type="journal article" date="2013" name="Genome Announc.">
        <title>Draft Genome Sequence of Methylophaga lonarensis MPLT, a Haloalkaliphilic (Non-Methane-Utilizing) Methylotroph.</title>
        <authorList>
            <person name="Shetty S.A."/>
            <person name="Marathe N.P."/>
            <person name="Munot H."/>
            <person name="Antony C.P."/>
            <person name="Dhotre D.P."/>
            <person name="Murrell J.C."/>
            <person name="Shouche Y.S."/>
        </authorList>
    </citation>
    <scope>NUCLEOTIDE SEQUENCE [LARGE SCALE GENOMIC DNA]</scope>
    <source>
        <strain evidence="4 5">MPL</strain>
    </source>
</reference>
<dbReference type="PANTHER" id="PTHR43584:SF8">
    <property type="entry name" value="N-ACETYLMURAMATE ALPHA-1-PHOSPHATE URIDYLYLTRANSFERASE"/>
    <property type="match status" value="1"/>
</dbReference>
<dbReference type="InterPro" id="IPR050065">
    <property type="entry name" value="GlmU-like"/>
</dbReference>
<protein>
    <submittedName>
        <fullName evidence="4">Glucose-1-phosphate thymidylyltransferase</fullName>
    </submittedName>
</protein>